<reference evidence="9" key="1">
    <citation type="submission" date="2016-06" db="EMBL/GenBank/DDBJ databases">
        <authorList>
            <person name="Varghese N."/>
            <person name="Submissions Spin"/>
        </authorList>
    </citation>
    <scope>NUCLEOTIDE SEQUENCE [LARGE SCALE GENOMIC DNA]</scope>
    <source>
        <strain evidence="9">DSM 43903</strain>
    </source>
</reference>
<dbReference type="InterPro" id="IPR036388">
    <property type="entry name" value="WH-like_DNA-bd_sf"/>
</dbReference>
<keyword evidence="3" id="KW-0731">Sigma factor</keyword>
<dbReference type="Gene3D" id="1.10.1740.10">
    <property type="match status" value="1"/>
</dbReference>
<sequence>MVRQHDPGDIREGLSPTATGAVGDSFEEFYAANFQALTLQLYAYTADVGQAQDAVQEAFSRAWARWDRLVRYERPAAWVRAVAMNVVRNRWRRLRAARAHARYRQEQTVEGPGPDRVALAHALAGLPETQRRAVVLFHVADLSIADIAEQEGVAPGTVKSWLHRGRAALAAELSEPRTEDPHV</sequence>
<protein>
    <submittedName>
        <fullName evidence="8">RNA polymerase sigma-70 factor, ECF subfamily</fullName>
    </submittedName>
</protein>
<dbReference type="GO" id="GO:0003677">
    <property type="term" value="F:DNA binding"/>
    <property type="evidence" value="ECO:0007669"/>
    <property type="project" value="UniProtKB-KW"/>
</dbReference>
<dbReference type="InterPro" id="IPR013325">
    <property type="entry name" value="RNA_pol_sigma_r2"/>
</dbReference>
<dbReference type="CDD" id="cd06171">
    <property type="entry name" value="Sigma70_r4"/>
    <property type="match status" value="1"/>
</dbReference>
<dbReference type="GO" id="GO:0006352">
    <property type="term" value="P:DNA-templated transcription initiation"/>
    <property type="evidence" value="ECO:0007669"/>
    <property type="project" value="InterPro"/>
</dbReference>
<dbReference type="PANTHER" id="PTHR43133">
    <property type="entry name" value="RNA POLYMERASE ECF-TYPE SIGMA FACTO"/>
    <property type="match status" value="1"/>
</dbReference>
<dbReference type="EMBL" id="FMHZ01000002">
    <property type="protein sequence ID" value="SCL61075.1"/>
    <property type="molecule type" value="Genomic_DNA"/>
</dbReference>
<dbReference type="PANTHER" id="PTHR43133:SF50">
    <property type="entry name" value="ECF RNA POLYMERASE SIGMA FACTOR SIGM"/>
    <property type="match status" value="1"/>
</dbReference>
<dbReference type="Proteomes" id="UP000199001">
    <property type="component" value="Unassembled WGS sequence"/>
</dbReference>
<evidence type="ECO:0000256" key="1">
    <source>
        <dbReference type="ARBA" id="ARBA00010641"/>
    </source>
</evidence>
<organism evidence="8 9">
    <name type="scientific">Micromonospora citrea</name>
    <dbReference type="NCBI Taxonomy" id="47855"/>
    <lineage>
        <taxon>Bacteria</taxon>
        <taxon>Bacillati</taxon>
        <taxon>Actinomycetota</taxon>
        <taxon>Actinomycetes</taxon>
        <taxon>Micromonosporales</taxon>
        <taxon>Micromonosporaceae</taxon>
        <taxon>Micromonospora</taxon>
    </lineage>
</organism>
<feature type="domain" description="RNA polymerase sigma factor 70 region 4 type 2" evidence="7">
    <location>
        <begin position="117"/>
        <end position="169"/>
    </location>
</feature>
<evidence type="ECO:0000256" key="2">
    <source>
        <dbReference type="ARBA" id="ARBA00023015"/>
    </source>
</evidence>
<dbReference type="InterPro" id="IPR014284">
    <property type="entry name" value="RNA_pol_sigma-70_dom"/>
</dbReference>
<dbReference type="AlphaFoldDB" id="A0A1C6V4A5"/>
<evidence type="ECO:0000313" key="8">
    <source>
        <dbReference type="EMBL" id="SCL61075.1"/>
    </source>
</evidence>
<evidence type="ECO:0000259" key="7">
    <source>
        <dbReference type="Pfam" id="PF08281"/>
    </source>
</evidence>
<dbReference type="InterPro" id="IPR007627">
    <property type="entry name" value="RNA_pol_sigma70_r2"/>
</dbReference>
<dbReference type="SUPFAM" id="SSF88659">
    <property type="entry name" value="Sigma3 and sigma4 domains of RNA polymerase sigma factors"/>
    <property type="match status" value="1"/>
</dbReference>
<dbReference type="GO" id="GO:0016987">
    <property type="term" value="F:sigma factor activity"/>
    <property type="evidence" value="ECO:0007669"/>
    <property type="project" value="UniProtKB-KW"/>
</dbReference>
<keyword evidence="9" id="KW-1185">Reference proteome</keyword>
<keyword evidence="2" id="KW-0805">Transcription regulation</keyword>
<dbReference type="Pfam" id="PF04542">
    <property type="entry name" value="Sigma70_r2"/>
    <property type="match status" value="1"/>
</dbReference>
<accession>A0A1C6V4A5</accession>
<evidence type="ECO:0000256" key="5">
    <source>
        <dbReference type="ARBA" id="ARBA00023163"/>
    </source>
</evidence>
<dbReference type="InterPro" id="IPR013249">
    <property type="entry name" value="RNA_pol_sigma70_r4_t2"/>
</dbReference>
<dbReference type="SUPFAM" id="SSF88946">
    <property type="entry name" value="Sigma2 domain of RNA polymerase sigma factors"/>
    <property type="match status" value="1"/>
</dbReference>
<evidence type="ECO:0000313" key="9">
    <source>
        <dbReference type="Proteomes" id="UP000199001"/>
    </source>
</evidence>
<dbReference type="InterPro" id="IPR039425">
    <property type="entry name" value="RNA_pol_sigma-70-like"/>
</dbReference>
<dbReference type="STRING" id="47855.GA0070606_3380"/>
<keyword evidence="4" id="KW-0238">DNA-binding</keyword>
<dbReference type="NCBIfam" id="TIGR02937">
    <property type="entry name" value="sigma70-ECF"/>
    <property type="match status" value="1"/>
</dbReference>
<dbReference type="Gene3D" id="1.10.10.10">
    <property type="entry name" value="Winged helix-like DNA-binding domain superfamily/Winged helix DNA-binding domain"/>
    <property type="match status" value="1"/>
</dbReference>
<evidence type="ECO:0000259" key="6">
    <source>
        <dbReference type="Pfam" id="PF04542"/>
    </source>
</evidence>
<gene>
    <name evidence="8" type="ORF">GA0070606_3380</name>
</gene>
<dbReference type="InterPro" id="IPR013324">
    <property type="entry name" value="RNA_pol_sigma_r3/r4-like"/>
</dbReference>
<name>A0A1C6V4A5_9ACTN</name>
<proteinExistence type="inferred from homology"/>
<comment type="similarity">
    <text evidence="1">Belongs to the sigma-70 factor family. ECF subfamily.</text>
</comment>
<keyword evidence="5" id="KW-0804">Transcription</keyword>
<evidence type="ECO:0000256" key="4">
    <source>
        <dbReference type="ARBA" id="ARBA00023125"/>
    </source>
</evidence>
<evidence type="ECO:0000256" key="3">
    <source>
        <dbReference type="ARBA" id="ARBA00023082"/>
    </source>
</evidence>
<feature type="domain" description="RNA polymerase sigma-70 region 2" evidence="6">
    <location>
        <begin position="40"/>
        <end position="95"/>
    </location>
</feature>
<dbReference type="Pfam" id="PF08281">
    <property type="entry name" value="Sigma70_r4_2"/>
    <property type="match status" value="1"/>
</dbReference>